<dbReference type="EC" id="2.4.1.255" evidence="3"/>
<evidence type="ECO:0000256" key="1">
    <source>
        <dbReference type="ARBA" id="ARBA00004922"/>
    </source>
</evidence>
<dbReference type="eggNOG" id="COG3914">
    <property type="taxonomic scope" value="Bacteria"/>
</dbReference>
<dbReference type="STRING" id="1173022.Cri9333_3392"/>
<reference evidence="10 11" key="1">
    <citation type="submission" date="2012-06" db="EMBL/GenBank/DDBJ databases">
        <title>Finished chromosome of genome of Crinalium epipsammum PCC 9333.</title>
        <authorList>
            <consortium name="US DOE Joint Genome Institute"/>
            <person name="Gugger M."/>
            <person name="Coursin T."/>
            <person name="Rippka R."/>
            <person name="Tandeau De Marsac N."/>
            <person name="Huntemann M."/>
            <person name="Wei C.-L."/>
            <person name="Han J."/>
            <person name="Detter J.C."/>
            <person name="Han C."/>
            <person name="Tapia R."/>
            <person name="Davenport K."/>
            <person name="Daligault H."/>
            <person name="Erkkila T."/>
            <person name="Gu W."/>
            <person name="Munk A.C.C."/>
            <person name="Teshima H."/>
            <person name="Xu Y."/>
            <person name="Chain P."/>
            <person name="Chen A."/>
            <person name="Krypides N."/>
            <person name="Mavromatis K."/>
            <person name="Markowitz V."/>
            <person name="Szeto E."/>
            <person name="Ivanova N."/>
            <person name="Mikhailova N."/>
            <person name="Ovchinnikova G."/>
            <person name="Pagani I."/>
            <person name="Pati A."/>
            <person name="Goodwin L."/>
            <person name="Peters L."/>
            <person name="Pitluck S."/>
            <person name="Woyke T."/>
            <person name="Kerfeld C."/>
        </authorList>
    </citation>
    <scope>NUCLEOTIDE SEQUENCE [LARGE SCALE GENOMIC DNA]</scope>
    <source>
        <strain evidence="10 11">PCC 9333</strain>
    </source>
</reference>
<evidence type="ECO:0000256" key="3">
    <source>
        <dbReference type="ARBA" id="ARBA00011970"/>
    </source>
</evidence>
<evidence type="ECO:0000313" key="11">
    <source>
        <dbReference type="Proteomes" id="UP000010472"/>
    </source>
</evidence>
<dbReference type="HOGENOM" id="CLU_001721_3_1_3"/>
<dbReference type="PANTHER" id="PTHR44366:SF1">
    <property type="entry name" value="UDP-N-ACETYLGLUCOSAMINE--PEPTIDE N-ACETYLGLUCOSAMINYLTRANSFERASE 110 KDA SUBUNIT"/>
    <property type="match status" value="1"/>
</dbReference>
<dbReference type="InterPro" id="IPR011990">
    <property type="entry name" value="TPR-like_helical_dom_sf"/>
</dbReference>
<dbReference type="Gene3D" id="3.40.50.2000">
    <property type="entry name" value="Glycogen Phosphorylase B"/>
    <property type="match status" value="1"/>
</dbReference>
<evidence type="ECO:0000256" key="8">
    <source>
        <dbReference type="PROSITE-ProRule" id="PRU00339"/>
    </source>
</evidence>
<comment type="similarity">
    <text evidence="2">Belongs to the glycosyltransferase 41 family. O-GlcNAc transferase subfamily.</text>
</comment>
<dbReference type="GO" id="GO:0097363">
    <property type="term" value="F:protein O-acetylglucosaminyltransferase activity"/>
    <property type="evidence" value="ECO:0007669"/>
    <property type="project" value="UniProtKB-EC"/>
</dbReference>
<keyword evidence="7 8" id="KW-0802">TPR repeat</keyword>
<accession>K9W446</accession>
<dbReference type="GO" id="GO:0006493">
    <property type="term" value="P:protein O-linked glycosylation"/>
    <property type="evidence" value="ECO:0007669"/>
    <property type="project" value="InterPro"/>
</dbReference>
<evidence type="ECO:0000256" key="7">
    <source>
        <dbReference type="ARBA" id="ARBA00022803"/>
    </source>
</evidence>
<feature type="repeat" description="TPR" evidence="8">
    <location>
        <begin position="322"/>
        <end position="355"/>
    </location>
</feature>
<comment type="pathway">
    <text evidence="1">Protein modification; protein glycosylation.</text>
</comment>
<evidence type="ECO:0000256" key="6">
    <source>
        <dbReference type="ARBA" id="ARBA00022737"/>
    </source>
</evidence>
<dbReference type="Pfam" id="PF13414">
    <property type="entry name" value="TPR_11"/>
    <property type="match status" value="1"/>
</dbReference>
<dbReference type="EMBL" id="CP003620">
    <property type="protein sequence ID" value="AFZ14220.1"/>
    <property type="molecule type" value="Genomic_DNA"/>
</dbReference>
<dbReference type="Pfam" id="PF13176">
    <property type="entry name" value="TPR_7"/>
    <property type="match status" value="1"/>
</dbReference>
<name>K9W446_9CYAN</name>
<evidence type="ECO:0000256" key="5">
    <source>
        <dbReference type="ARBA" id="ARBA00022679"/>
    </source>
</evidence>
<dbReference type="eggNOG" id="COG0457">
    <property type="taxonomic scope" value="Bacteria"/>
</dbReference>
<feature type="domain" description="O-GlcNAc transferase C-terminal" evidence="9">
    <location>
        <begin position="643"/>
        <end position="790"/>
    </location>
</feature>
<keyword evidence="6" id="KW-0677">Repeat</keyword>
<evidence type="ECO:0000259" key="9">
    <source>
        <dbReference type="Pfam" id="PF13844"/>
    </source>
</evidence>
<keyword evidence="4" id="KW-0328">Glycosyltransferase</keyword>
<evidence type="ECO:0000313" key="10">
    <source>
        <dbReference type="EMBL" id="AFZ14220.1"/>
    </source>
</evidence>
<feature type="repeat" description="TPR" evidence="8">
    <location>
        <begin position="356"/>
        <end position="389"/>
    </location>
</feature>
<dbReference type="InterPro" id="IPR037919">
    <property type="entry name" value="OGT"/>
</dbReference>
<protein>
    <recommendedName>
        <fullName evidence="3">protein O-GlcNAc transferase</fullName>
        <ecNumber evidence="3">2.4.1.255</ecNumber>
    </recommendedName>
</protein>
<dbReference type="Gene3D" id="3.40.50.11380">
    <property type="match status" value="1"/>
</dbReference>
<dbReference type="OrthoDB" id="146908at2"/>
<keyword evidence="5" id="KW-0808">Transferase</keyword>
<dbReference type="KEGG" id="cep:Cri9333_3392"/>
<dbReference type="Gene3D" id="1.25.40.10">
    <property type="entry name" value="Tetratricopeptide repeat domain"/>
    <property type="match status" value="2"/>
</dbReference>
<gene>
    <name evidence="10" type="ORF">Cri9333_3392</name>
</gene>
<dbReference type="PROSITE" id="PS50005">
    <property type="entry name" value="TPR"/>
    <property type="match status" value="3"/>
</dbReference>
<dbReference type="InterPro" id="IPR019734">
    <property type="entry name" value="TPR_rpt"/>
</dbReference>
<dbReference type="SMART" id="SM00028">
    <property type="entry name" value="TPR"/>
    <property type="match status" value="8"/>
</dbReference>
<dbReference type="Pfam" id="PF14559">
    <property type="entry name" value="TPR_19"/>
    <property type="match status" value="1"/>
</dbReference>
<dbReference type="SUPFAM" id="SSF48452">
    <property type="entry name" value="TPR-like"/>
    <property type="match status" value="2"/>
</dbReference>
<feature type="repeat" description="TPR" evidence="8">
    <location>
        <begin position="390"/>
        <end position="423"/>
    </location>
</feature>
<proteinExistence type="inferred from homology"/>
<feature type="domain" description="O-GlcNAc transferase C-terminal" evidence="9">
    <location>
        <begin position="806"/>
        <end position="983"/>
    </location>
</feature>
<dbReference type="AlphaFoldDB" id="K9W446"/>
<sequence>MDYPKFLQQLPELYENWGQASARPKSPEFTQLLAQLQDTTSTSIMQLLHCAIDCITDDEVYCQIGGITAAHLIGALINHPDQIAYAADNSFDLEQKFEQFSENLSLFNLDEQVIFTPQDWEEFFRELREIQPEMKIGVFVYVGAQDYRSQLLPLLLVKPFLADQAIIIIEGSNFSTAQQAHWDFLAATPQTQLLLNLPATASGNWGKGLHIFSWDVTQHHSYDESSFVFRHQPVITALSAFADEFELHTKGNTIELLKKQALELESNQQVVAAAEIYQQILSWSPNHADAYYHLAMIDYDQHRYAQSLNLLLKSINLDDSIAEYHYSLGLVSEKLCLTAQALQAYKTAVTLNPNLVDAYNNLGNLLFSFGEIEPAKLVYQQGITADPQHFGSYINLGNLLISQQQVDEAIDVYESALKLHANNEDILHNLKVAQDIKYNPVKDAIYWGNEAYAQGKYEEAIAHYEKALGKPVENILFYIKLAECYKKTYQPKAAINTYKEGIKHYPTETYLYLKFMAMLQQLGKESEAIAVANQAVQLLPHDFAIKIEQCRVLPIIYENAAEIEVARSRFIKHLLELISQISLDNPETKANILKGLSHNTNFYLHYQGKNDLELQTKYGQFVHQAMAATYPEWVKPLPMPPLETDGKIRVGYISNNMNSHVVACMTIGWLKKHNRHKFKIYSYALNESKDFKTQEFIIYSDIFHHIPGDIEAVCQQILNDQLHLLVFLDISMHPIMTLIGALRLAPVQCTTWGHPISSGLPTMDYFLSCELMEPEKGEEHYSEKLIKLPNIGLYYEQPSIPETTLERSYFKLDDDKILYLSCQSLYKYLPQYDYVFAAIAQRVPSAHFAFIGSHISEAITEKFKQRLQKVFASYGLNSEDYCVILPRLDGVEYTNLNLVSDIYLDTFSWSGGNTTMTAVASNLPVVTCPGEFMRGRHSYGILQMLGVTETIASSEAEYIEIAVKLGLNKEWRESIVAQFKQNQHRIFEDKTCVVALEEFYRNVVQKNQLSQ</sequence>
<dbReference type="Proteomes" id="UP000010472">
    <property type="component" value="Chromosome"/>
</dbReference>
<evidence type="ECO:0000256" key="2">
    <source>
        <dbReference type="ARBA" id="ARBA00005386"/>
    </source>
</evidence>
<evidence type="ECO:0000256" key="4">
    <source>
        <dbReference type="ARBA" id="ARBA00022676"/>
    </source>
</evidence>
<dbReference type="RefSeq" id="WP_015204326.1">
    <property type="nucleotide sequence ID" value="NC_019753.1"/>
</dbReference>
<dbReference type="SUPFAM" id="SSF53756">
    <property type="entry name" value="UDP-Glycosyltransferase/glycogen phosphorylase"/>
    <property type="match status" value="1"/>
</dbReference>
<organism evidence="10 11">
    <name type="scientific">Crinalium epipsammum PCC 9333</name>
    <dbReference type="NCBI Taxonomy" id="1173022"/>
    <lineage>
        <taxon>Bacteria</taxon>
        <taxon>Bacillati</taxon>
        <taxon>Cyanobacteriota</taxon>
        <taxon>Cyanophyceae</taxon>
        <taxon>Gomontiellales</taxon>
        <taxon>Gomontiellaceae</taxon>
        <taxon>Crinalium</taxon>
    </lineage>
</organism>
<keyword evidence="11" id="KW-1185">Reference proteome</keyword>
<dbReference type="Pfam" id="PF13844">
    <property type="entry name" value="Glyco_transf_41"/>
    <property type="match status" value="2"/>
</dbReference>
<dbReference type="PANTHER" id="PTHR44366">
    <property type="entry name" value="UDP-N-ACETYLGLUCOSAMINE--PEPTIDE N-ACETYLGLUCOSAMINYLTRANSFERASE 110 KDA SUBUNIT"/>
    <property type="match status" value="1"/>
</dbReference>
<dbReference type="PATRIC" id="fig|1173022.3.peg.3664"/>
<dbReference type="InterPro" id="IPR029489">
    <property type="entry name" value="OGT/SEC/SPY_C"/>
</dbReference>